<dbReference type="AlphaFoldDB" id="A0AAD6KBF2"/>
<sequence>MCAHLANNTTASILKPKIVNSAQNIDTSPSTPLTFLIFQLPYIDHSTLLHRPLPPAILNPFHQQQIHSLALYQKPINSISDRPSMASETNQPGSDSTTPVNGEIKPKDRPDNRYNRPGWFVSYRIPPGQRL</sequence>
<keyword evidence="3" id="KW-1185">Reference proteome</keyword>
<organism evidence="2 3">
    <name type="scientific">Salix udensis</name>
    <dbReference type="NCBI Taxonomy" id="889485"/>
    <lineage>
        <taxon>Eukaryota</taxon>
        <taxon>Viridiplantae</taxon>
        <taxon>Streptophyta</taxon>
        <taxon>Embryophyta</taxon>
        <taxon>Tracheophyta</taxon>
        <taxon>Spermatophyta</taxon>
        <taxon>Magnoliopsida</taxon>
        <taxon>eudicotyledons</taxon>
        <taxon>Gunneridae</taxon>
        <taxon>Pentapetalae</taxon>
        <taxon>rosids</taxon>
        <taxon>fabids</taxon>
        <taxon>Malpighiales</taxon>
        <taxon>Salicaceae</taxon>
        <taxon>Saliceae</taxon>
        <taxon>Salix</taxon>
    </lineage>
</organism>
<dbReference type="EMBL" id="JAPFFJ010000009">
    <property type="protein sequence ID" value="KAJ6420213.1"/>
    <property type="molecule type" value="Genomic_DNA"/>
</dbReference>
<feature type="compositionally biased region" description="Polar residues" evidence="1">
    <location>
        <begin position="79"/>
        <end position="100"/>
    </location>
</feature>
<accession>A0AAD6KBF2</accession>
<proteinExistence type="predicted"/>
<protein>
    <submittedName>
        <fullName evidence="2">Uncharacterized protein</fullName>
    </submittedName>
</protein>
<name>A0AAD6KBF2_9ROSI</name>
<reference evidence="2 3" key="1">
    <citation type="journal article" date="2023" name="Int. J. Mol. Sci.">
        <title>De Novo Assembly and Annotation of 11 Diverse Shrub Willow (Salix) Genomes Reveals Novel Gene Organization in Sex-Linked Regions.</title>
        <authorList>
            <person name="Hyden B."/>
            <person name="Feng K."/>
            <person name="Yates T.B."/>
            <person name="Jawdy S."/>
            <person name="Cereghino C."/>
            <person name="Smart L.B."/>
            <person name="Muchero W."/>
        </authorList>
    </citation>
    <scope>NUCLEOTIDE SEQUENCE [LARGE SCALE GENOMIC DNA]</scope>
    <source>
        <tissue evidence="2">Shoot tip</tissue>
    </source>
</reference>
<gene>
    <name evidence="2" type="ORF">OIU84_030176</name>
</gene>
<feature type="compositionally biased region" description="Basic and acidic residues" evidence="1">
    <location>
        <begin position="104"/>
        <end position="114"/>
    </location>
</feature>
<feature type="region of interest" description="Disordered" evidence="1">
    <location>
        <begin position="79"/>
        <end position="120"/>
    </location>
</feature>
<evidence type="ECO:0000256" key="1">
    <source>
        <dbReference type="SAM" id="MobiDB-lite"/>
    </source>
</evidence>
<evidence type="ECO:0000313" key="3">
    <source>
        <dbReference type="Proteomes" id="UP001162972"/>
    </source>
</evidence>
<dbReference type="Proteomes" id="UP001162972">
    <property type="component" value="Chromosome 7"/>
</dbReference>
<evidence type="ECO:0000313" key="2">
    <source>
        <dbReference type="EMBL" id="KAJ6420213.1"/>
    </source>
</evidence>
<comment type="caution">
    <text evidence="2">The sequence shown here is derived from an EMBL/GenBank/DDBJ whole genome shotgun (WGS) entry which is preliminary data.</text>
</comment>